<reference evidence="1 2" key="1">
    <citation type="journal article" date="2022" name="DNA Res.">
        <title>Chromosomal-level genome assembly of the orchid tree Bauhinia variegata (Leguminosae; Cercidoideae) supports the allotetraploid origin hypothesis of Bauhinia.</title>
        <authorList>
            <person name="Zhong Y."/>
            <person name="Chen Y."/>
            <person name="Zheng D."/>
            <person name="Pang J."/>
            <person name="Liu Y."/>
            <person name="Luo S."/>
            <person name="Meng S."/>
            <person name="Qian L."/>
            <person name="Wei D."/>
            <person name="Dai S."/>
            <person name="Zhou R."/>
        </authorList>
    </citation>
    <scope>NUCLEOTIDE SEQUENCE [LARGE SCALE GENOMIC DNA]</scope>
    <source>
        <strain evidence="1">BV-YZ2020</strain>
    </source>
</reference>
<name>A0ACB9MI52_BAUVA</name>
<organism evidence="1 2">
    <name type="scientific">Bauhinia variegata</name>
    <name type="common">Purple orchid tree</name>
    <name type="synonym">Phanera variegata</name>
    <dbReference type="NCBI Taxonomy" id="167791"/>
    <lineage>
        <taxon>Eukaryota</taxon>
        <taxon>Viridiplantae</taxon>
        <taxon>Streptophyta</taxon>
        <taxon>Embryophyta</taxon>
        <taxon>Tracheophyta</taxon>
        <taxon>Spermatophyta</taxon>
        <taxon>Magnoliopsida</taxon>
        <taxon>eudicotyledons</taxon>
        <taxon>Gunneridae</taxon>
        <taxon>Pentapetalae</taxon>
        <taxon>rosids</taxon>
        <taxon>fabids</taxon>
        <taxon>Fabales</taxon>
        <taxon>Fabaceae</taxon>
        <taxon>Cercidoideae</taxon>
        <taxon>Cercideae</taxon>
        <taxon>Bauhiniinae</taxon>
        <taxon>Bauhinia</taxon>
    </lineage>
</organism>
<sequence>MKHRKAISACVRKLAQMEERSSIPSPYVTLPKHQAPLQDMNPGGHSQPIGVPQYLAARRCSECGHAIPPNFMPPPAEPWTIGICACSQDRESCMTGLFCPCVLYGRNSASLANEDTSGRCNKPCIFHGICVEGGIALGALTTCAIFSGFYYFPGLEFLICEGLLCGWCLCGVCTSLGRLSLQKKYHLKDSPCNPCCVHCCLHWCALCQEHREMKQRLPESILSPIFTVDPPPVQEMKYTDNRENYAVSSSSNREHNKHTLEMQAMKR</sequence>
<keyword evidence="2" id="KW-1185">Reference proteome</keyword>
<dbReference type="Proteomes" id="UP000828941">
    <property type="component" value="Chromosome 9"/>
</dbReference>
<accession>A0ACB9MI52</accession>
<evidence type="ECO:0000313" key="1">
    <source>
        <dbReference type="EMBL" id="KAI4323785.1"/>
    </source>
</evidence>
<protein>
    <submittedName>
        <fullName evidence="1">Uncharacterized protein</fullName>
    </submittedName>
</protein>
<comment type="caution">
    <text evidence="1">The sequence shown here is derived from an EMBL/GenBank/DDBJ whole genome shotgun (WGS) entry which is preliminary data.</text>
</comment>
<gene>
    <name evidence="1" type="ORF">L6164_023363</name>
</gene>
<dbReference type="EMBL" id="CM039434">
    <property type="protein sequence ID" value="KAI4323785.1"/>
    <property type="molecule type" value="Genomic_DNA"/>
</dbReference>
<proteinExistence type="predicted"/>
<evidence type="ECO:0000313" key="2">
    <source>
        <dbReference type="Proteomes" id="UP000828941"/>
    </source>
</evidence>